<comment type="caution">
    <text evidence="4">The sequence shown here is derived from an EMBL/GenBank/DDBJ whole genome shotgun (WGS) entry which is preliminary data.</text>
</comment>
<accession>A0ABW0SAB9</accession>
<dbReference type="InterPro" id="IPR001633">
    <property type="entry name" value="EAL_dom"/>
</dbReference>
<dbReference type="InterPro" id="IPR052155">
    <property type="entry name" value="Biofilm_reg_signaling"/>
</dbReference>
<dbReference type="InterPro" id="IPR029787">
    <property type="entry name" value="Nucleotide_cyclase"/>
</dbReference>
<evidence type="ECO:0000313" key="5">
    <source>
        <dbReference type="Proteomes" id="UP001596056"/>
    </source>
</evidence>
<dbReference type="CDD" id="cd01949">
    <property type="entry name" value="GGDEF"/>
    <property type="match status" value="1"/>
</dbReference>
<feature type="transmembrane region" description="Helical" evidence="1">
    <location>
        <begin position="6"/>
        <end position="31"/>
    </location>
</feature>
<dbReference type="Pfam" id="PF00563">
    <property type="entry name" value="EAL"/>
    <property type="match status" value="1"/>
</dbReference>
<dbReference type="PANTHER" id="PTHR44757:SF2">
    <property type="entry name" value="BIOFILM ARCHITECTURE MAINTENANCE PROTEIN MBAA"/>
    <property type="match status" value="1"/>
</dbReference>
<dbReference type="Gene3D" id="3.30.70.270">
    <property type="match status" value="1"/>
</dbReference>
<dbReference type="PROSITE" id="PS50887">
    <property type="entry name" value="GGDEF"/>
    <property type="match status" value="1"/>
</dbReference>
<name>A0ABW0SAB9_9RHOB</name>
<dbReference type="Proteomes" id="UP001596056">
    <property type="component" value="Unassembled WGS sequence"/>
</dbReference>
<dbReference type="CDD" id="cd01948">
    <property type="entry name" value="EAL"/>
    <property type="match status" value="1"/>
</dbReference>
<dbReference type="PANTHER" id="PTHR44757">
    <property type="entry name" value="DIGUANYLATE CYCLASE DGCP"/>
    <property type="match status" value="1"/>
</dbReference>
<dbReference type="Pfam" id="PF00990">
    <property type="entry name" value="GGDEF"/>
    <property type="match status" value="1"/>
</dbReference>
<protein>
    <submittedName>
        <fullName evidence="4">Bifunctional diguanylate cyclase/phosphodiesterase</fullName>
    </submittedName>
</protein>
<evidence type="ECO:0000256" key="1">
    <source>
        <dbReference type="SAM" id="Phobius"/>
    </source>
</evidence>
<keyword evidence="5" id="KW-1185">Reference proteome</keyword>
<feature type="domain" description="EAL" evidence="2">
    <location>
        <begin position="456"/>
        <end position="706"/>
    </location>
</feature>
<dbReference type="RefSeq" id="WP_209838619.1">
    <property type="nucleotide sequence ID" value="NZ_JAGGJP010000003.1"/>
</dbReference>
<gene>
    <name evidence="4" type="ORF">ACFPOC_05325</name>
</gene>
<evidence type="ECO:0000259" key="3">
    <source>
        <dbReference type="PROSITE" id="PS50887"/>
    </source>
</evidence>
<evidence type="ECO:0000259" key="2">
    <source>
        <dbReference type="PROSITE" id="PS50883"/>
    </source>
</evidence>
<proteinExistence type="predicted"/>
<dbReference type="SMART" id="SM00052">
    <property type="entry name" value="EAL"/>
    <property type="match status" value="1"/>
</dbReference>
<evidence type="ECO:0000313" key="4">
    <source>
        <dbReference type="EMBL" id="MFC5565840.1"/>
    </source>
</evidence>
<keyword evidence="1" id="KW-0472">Membrane</keyword>
<feature type="domain" description="GGDEF" evidence="3">
    <location>
        <begin position="314"/>
        <end position="447"/>
    </location>
</feature>
<dbReference type="SMART" id="SM00267">
    <property type="entry name" value="GGDEF"/>
    <property type="match status" value="1"/>
</dbReference>
<dbReference type="SUPFAM" id="SSF141868">
    <property type="entry name" value="EAL domain-like"/>
    <property type="match status" value="1"/>
</dbReference>
<keyword evidence="1" id="KW-1133">Transmembrane helix</keyword>
<reference evidence="5" key="1">
    <citation type="journal article" date="2019" name="Int. J. Syst. Evol. Microbiol.">
        <title>The Global Catalogue of Microorganisms (GCM) 10K type strain sequencing project: providing services to taxonomists for standard genome sequencing and annotation.</title>
        <authorList>
            <consortium name="The Broad Institute Genomics Platform"/>
            <consortium name="The Broad Institute Genome Sequencing Center for Infectious Disease"/>
            <person name="Wu L."/>
            <person name="Ma J."/>
        </authorList>
    </citation>
    <scope>NUCLEOTIDE SEQUENCE [LARGE SCALE GENOMIC DNA]</scope>
    <source>
        <strain evidence="5">KACC 11588</strain>
    </source>
</reference>
<sequence>MHRLPSLIASVTGVAMLIFATTTVASILWMAQALDRQALTQSETQARVARDHLLSQARVITIDYAKWDAAHRAILDGDAAWLFDNIGSSALMGEAVQLAAIWGGPSDIDIGWETGGDKSGQPGILPPATRAAVDRQLAGARPGTFGGTEFFAWRNGGLFVLGASHFEPVENAPLFPEAKRQVGQLVMGIRIDRGLVAGIADAIALTGLEVVRRPAPDRPSVTLPGVDGTPVGHITWDVPRPGTAMLDRLLVPLSLVAVATALLAILAMRLLRRSASDLVAAEQRASTAARRDPLTGLPNRAAFQEALALPARTGERAILFLDLNGFKGVNDSLGHAAGDAVIVSLARRIALLLGPGALLARISGDEFVLMVTGPEARERIAALAEAIARSFDDPFEVLGHQLRVSAAIGYAVQDGDAMRGADLVRQADLAMYEGKRLGGRAPVAFGALIEEGVRNALVLERALRTALAARPEEFSVAYQPILGIDGRFRRAEALARWTSAEHGEVPPDRFIALAEKAGLVIDLGRIILGRVRDDLAADAGLRVSVNISSLQLLAPDFIADLVADLRARSIDPARIQVELTESVLVRDPAQAARHLHELRAAGFGVALDDFGTGYSSVAYLDQLSFDTLKIDRSFVSEVRHSPKRHALLRTMIQMAHGLDLEVVCEGVESEDDLRLLAELGCDLVQGFHLGRPMPVSELSALRLTASDRAAA</sequence>
<organism evidence="4 5">
    <name type="scientific">Rubellimicrobium aerolatum</name>
    <dbReference type="NCBI Taxonomy" id="490979"/>
    <lineage>
        <taxon>Bacteria</taxon>
        <taxon>Pseudomonadati</taxon>
        <taxon>Pseudomonadota</taxon>
        <taxon>Alphaproteobacteria</taxon>
        <taxon>Rhodobacterales</taxon>
        <taxon>Roseobacteraceae</taxon>
        <taxon>Rubellimicrobium</taxon>
    </lineage>
</organism>
<dbReference type="InterPro" id="IPR000160">
    <property type="entry name" value="GGDEF_dom"/>
</dbReference>
<dbReference type="PROSITE" id="PS50883">
    <property type="entry name" value="EAL"/>
    <property type="match status" value="1"/>
</dbReference>
<dbReference type="SUPFAM" id="SSF55073">
    <property type="entry name" value="Nucleotide cyclase"/>
    <property type="match status" value="1"/>
</dbReference>
<dbReference type="NCBIfam" id="TIGR00254">
    <property type="entry name" value="GGDEF"/>
    <property type="match status" value="1"/>
</dbReference>
<dbReference type="EMBL" id="JBHSNA010000003">
    <property type="protein sequence ID" value="MFC5565840.1"/>
    <property type="molecule type" value="Genomic_DNA"/>
</dbReference>
<keyword evidence="1" id="KW-0812">Transmembrane</keyword>
<dbReference type="InterPro" id="IPR043128">
    <property type="entry name" value="Rev_trsase/Diguanyl_cyclase"/>
</dbReference>
<dbReference type="InterPro" id="IPR035919">
    <property type="entry name" value="EAL_sf"/>
</dbReference>
<dbReference type="Gene3D" id="3.20.20.450">
    <property type="entry name" value="EAL domain"/>
    <property type="match status" value="1"/>
</dbReference>